<keyword evidence="6" id="KW-1185">Reference proteome</keyword>
<dbReference type="KEGG" id="apln:108741061"/>
<feature type="region of interest" description="Disordered" evidence="5">
    <location>
        <begin position="90"/>
        <end position="163"/>
    </location>
</feature>
<evidence type="ECO:0000256" key="2">
    <source>
        <dbReference type="ARBA" id="ARBA00022737"/>
    </source>
</evidence>
<dbReference type="PRINTS" id="PR00320">
    <property type="entry name" value="GPROTEINBRPT"/>
</dbReference>
<dbReference type="PANTHER" id="PTHR16017">
    <property type="entry name" value="GASTRULATION DEFECTIVE PROTEIN 1-RELATED"/>
    <property type="match status" value="1"/>
</dbReference>
<dbReference type="InterPro" id="IPR001680">
    <property type="entry name" value="WD40_rpt"/>
</dbReference>
<dbReference type="AlphaFoldDB" id="A0A1W4XEI4"/>
<dbReference type="GO" id="GO:0035861">
    <property type="term" value="C:site of double-strand break"/>
    <property type="evidence" value="ECO:0007669"/>
    <property type="project" value="TreeGrafter"/>
</dbReference>
<dbReference type="RefSeq" id="XP_018331182.1">
    <property type="nucleotide sequence ID" value="XM_018475680.2"/>
</dbReference>
<feature type="compositionally biased region" description="Basic and acidic residues" evidence="5">
    <location>
        <begin position="540"/>
        <end position="556"/>
    </location>
</feature>
<evidence type="ECO:0000313" key="9">
    <source>
        <dbReference type="RefSeq" id="XP_018331182.1"/>
    </source>
</evidence>
<dbReference type="RefSeq" id="XP_018331181.1">
    <property type="nucleotide sequence ID" value="XM_018475679.2"/>
</dbReference>
<dbReference type="STRING" id="224129.A0A1W4XEI4"/>
<dbReference type="GeneID" id="108741061"/>
<feature type="compositionally biased region" description="Basic and acidic residues" evidence="5">
    <location>
        <begin position="124"/>
        <end position="138"/>
    </location>
</feature>
<dbReference type="SMART" id="SM00320">
    <property type="entry name" value="WD40"/>
    <property type="match status" value="6"/>
</dbReference>
<reference evidence="7 8" key="1">
    <citation type="submission" date="2025-04" db="UniProtKB">
        <authorList>
            <consortium name="RefSeq"/>
        </authorList>
    </citation>
    <scope>IDENTIFICATION</scope>
    <source>
        <tissue evidence="7 8">Entire body</tissue>
    </source>
</reference>
<dbReference type="SUPFAM" id="SSF50978">
    <property type="entry name" value="WD40 repeat-like"/>
    <property type="match status" value="1"/>
</dbReference>
<dbReference type="Proteomes" id="UP000192223">
    <property type="component" value="Unplaced"/>
</dbReference>
<evidence type="ECO:0000256" key="4">
    <source>
        <dbReference type="PROSITE-ProRule" id="PRU00221"/>
    </source>
</evidence>
<feature type="region of interest" description="Disordered" evidence="5">
    <location>
        <begin position="534"/>
        <end position="570"/>
    </location>
</feature>
<dbReference type="GO" id="GO:0005634">
    <property type="term" value="C:nucleus"/>
    <property type="evidence" value="ECO:0007669"/>
    <property type="project" value="TreeGrafter"/>
</dbReference>
<dbReference type="InterPro" id="IPR015943">
    <property type="entry name" value="WD40/YVTN_repeat-like_dom_sf"/>
</dbReference>
<dbReference type="InterPro" id="IPR020472">
    <property type="entry name" value="WD40_PAC1"/>
</dbReference>
<feature type="repeat" description="WD" evidence="4">
    <location>
        <begin position="266"/>
        <end position="308"/>
    </location>
</feature>
<dbReference type="InterPro" id="IPR036322">
    <property type="entry name" value="WD40_repeat_dom_sf"/>
</dbReference>
<name>A0A1W4XEI4_AGRPL</name>
<proteinExistence type="inferred from homology"/>
<dbReference type="PROSITE" id="PS50294">
    <property type="entry name" value="WD_REPEATS_REGION"/>
    <property type="match status" value="1"/>
</dbReference>
<dbReference type="PROSITE" id="PS50082">
    <property type="entry name" value="WD_REPEATS_2"/>
    <property type="match status" value="3"/>
</dbReference>
<dbReference type="InterPro" id="IPR051858">
    <property type="entry name" value="WD_repeat_GAD-1"/>
</dbReference>
<feature type="compositionally biased region" description="Basic and acidic residues" evidence="5">
    <location>
        <begin position="90"/>
        <end position="101"/>
    </location>
</feature>
<dbReference type="FunFam" id="2.130.10.10:FF:001038">
    <property type="entry name" value="WD repeat domain 70"/>
    <property type="match status" value="1"/>
</dbReference>
<feature type="region of interest" description="Disordered" evidence="5">
    <location>
        <begin position="622"/>
        <end position="641"/>
    </location>
</feature>
<protein>
    <submittedName>
        <fullName evidence="7">Gastrulation defective protein 1 homolog isoform X1</fullName>
    </submittedName>
    <submittedName>
        <fullName evidence="8">Gastrulation defective protein 1 homolog isoform X2</fullName>
    </submittedName>
    <submittedName>
        <fullName evidence="9">Gastrulation defective protein 1 homolog isoform X3</fullName>
    </submittedName>
</protein>
<evidence type="ECO:0000313" key="6">
    <source>
        <dbReference type="Proteomes" id="UP000192223"/>
    </source>
</evidence>
<feature type="compositionally biased region" description="Acidic residues" evidence="5">
    <location>
        <begin position="102"/>
        <end position="111"/>
    </location>
</feature>
<feature type="repeat" description="WD" evidence="4">
    <location>
        <begin position="165"/>
        <end position="206"/>
    </location>
</feature>
<sequence>MNKKKINIGKISCNFGQNAEVVEATGKIGTIEKISSGIQQKPIQIESLDDDNEQQTMKDIMGITTFGKKAKSFDVQEMMIQVTKTAREITKVPEADSKESDNSESSEDDEFIGPPIPKFYGVQPEKETKKKLKEKLDDNTDEDEDSDSESEEQKGLIPCTHKAQMTHGNKAVTALSADPSGARLASGSVDYDVSFWDFAGMDSTMRSFRTLQPCDNHPIRVLRYSVTGDLLLVISGAAQAKILDRDGFEQLETVKGDMYITDQAKTKGHTAGLLSGAWNPVNRQEFLTTSADGTARIWDLNNSKNHKTLVKLRSQNGLKTFPTACSFSRDGRILACGCPDGSLQLWDMRKSIVSPASLVRNAHQQAEFTCISYAHIGHFAASLLLTRSCDDTLKVWDQRSLKQPIHKEVELFARYDTTDCLFSPDDSVFVTGTSINKGETDAKLLFYDTETFTLKHSISSPNSHVIKIIWHPKLNQIFVGTGSGIIDCYYDDKVSLRGITLCAAKLHRRVKHAEVVSTQQVITPHALPLFRQERRKTSRKQMEKDRLDPVKSRRPDLPITSGQGGRLASSGGTLSSYVIRNLGLSKRVDDDQDPREAILKYAKEAEENPYWIAPAYSKTQPKSILEGLEDGETSAKKQKTE</sequence>
<dbReference type="RefSeq" id="XP_018331179.1">
    <property type="nucleotide sequence ID" value="XM_018475677.2"/>
</dbReference>
<feature type="compositionally biased region" description="Acidic residues" evidence="5">
    <location>
        <begin position="139"/>
        <end position="150"/>
    </location>
</feature>
<dbReference type="Gene3D" id="2.130.10.10">
    <property type="entry name" value="YVTN repeat-like/Quinoprotein amine dehydrogenase"/>
    <property type="match status" value="2"/>
</dbReference>
<evidence type="ECO:0000256" key="1">
    <source>
        <dbReference type="ARBA" id="ARBA00022574"/>
    </source>
</evidence>
<gene>
    <name evidence="7 8 9" type="primary">LOC108741061</name>
</gene>
<dbReference type="OrthoDB" id="10264376at2759"/>
<evidence type="ECO:0000313" key="8">
    <source>
        <dbReference type="RefSeq" id="XP_018331181.1"/>
    </source>
</evidence>
<dbReference type="Pfam" id="PF00400">
    <property type="entry name" value="WD40"/>
    <property type="match status" value="3"/>
</dbReference>
<feature type="repeat" description="WD" evidence="4">
    <location>
        <begin position="326"/>
        <end position="349"/>
    </location>
</feature>
<accession>A0A1W4XEI4</accession>
<organism evidence="6 9">
    <name type="scientific">Agrilus planipennis</name>
    <name type="common">Emerald ash borer</name>
    <name type="synonym">Agrilus marcopoli</name>
    <dbReference type="NCBI Taxonomy" id="224129"/>
    <lineage>
        <taxon>Eukaryota</taxon>
        <taxon>Metazoa</taxon>
        <taxon>Ecdysozoa</taxon>
        <taxon>Arthropoda</taxon>
        <taxon>Hexapoda</taxon>
        <taxon>Insecta</taxon>
        <taxon>Pterygota</taxon>
        <taxon>Neoptera</taxon>
        <taxon>Endopterygota</taxon>
        <taxon>Coleoptera</taxon>
        <taxon>Polyphaga</taxon>
        <taxon>Elateriformia</taxon>
        <taxon>Buprestoidea</taxon>
        <taxon>Buprestidae</taxon>
        <taxon>Agrilinae</taxon>
        <taxon>Agrilus</taxon>
    </lineage>
</organism>
<evidence type="ECO:0000313" key="7">
    <source>
        <dbReference type="RefSeq" id="XP_018331179.1"/>
    </source>
</evidence>
<evidence type="ECO:0000256" key="3">
    <source>
        <dbReference type="ARBA" id="ARBA00038343"/>
    </source>
</evidence>
<comment type="similarity">
    <text evidence="3">Belongs to the WD repeat GAD-1 family.</text>
</comment>
<keyword evidence="2" id="KW-0677">Repeat</keyword>
<keyword evidence="1 4" id="KW-0853">WD repeat</keyword>
<evidence type="ECO:0000256" key="5">
    <source>
        <dbReference type="SAM" id="MobiDB-lite"/>
    </source>
</evidence>
<dbReference type="PANTHER" id="PTHR16017:SF0">
    <property type="entry name" value="WD REPEAT-CONTAINING PROTEIN 70"/>
    <property type="match status" value="1"/>
</dbReference>